<dbReference type="GO" id="GO:0050661">
    <property type="term" value="F:NADP binding"/>
    <property type="evidence" value="ECO:0007669"/>
    <property type="project" value="InterPro"/>
</dbReference>
<dbReference type="InterPro" id="IPR006115">
    <property type="entry name" value="6PGDH_NADP-bd"/>
</dbReference>
<dbReference type="InterPro" id="IPR013328">
    <property type="entry name" value="6PGD_dom2"/>
</dbReference>
<dbReference type="PANTHER" id="PTHR43580:SF2">
    <property type="entry name" value="CYTOKINE-LIKE NUCLEAR FACTOR N-PAC"/>
    <property type="match status" value="1"/>
</dbReference>
<dbReference type="GO" id="GO:0016491">
    <property type="term" value="F:oxidoreductase activity"/>
    <property type="evidence" value="ECO:0007669"/>
    <property type="project" value="UniProtKB-KW"/>
</dbReference>
<comment type="similarity">
    <text evidence="1">Belongs to the HIBADH-related family.</text>
</comment>
<dbReference type="PANTHER" id="PTHR43580">
    <property type="entry name" value="OXIDOREDUCTASE GLYR1-RELATED"/>
    <property type="match status" value="1"/>
</dbReference>
<evidence type="ECO:0000313" key="6">
    <source>
        <dbReference type="Proteomes" id="UP000095329"/>
    </source>
</evidence>
<keyword evidence="2" id="KW-0560">Oxidoreductase</keyword>
<reference evidence="5 6" key="1">
    <citation type="journal article" date="2013" name="Genome Announc.">
        <title>Genome Sequence of Streptomyces violaceusniger Strain SPC6, a Halotolerant Streptomycete That Exhibits Rapid Growth and Development.</title>
        <authorList>
            <person name="Chen X."/>
            <person name="Zhang B."/>
            <person name="Zhang W."/>
            <person name="Wu X."/>
            <person name="Zhang M."/>
            <person name="Chen T."/>
            <person name="Liu G."/>
            <person name="Dyson P."/>
        </authorList>
    </citation>
    <scope>NUCLEOTIDE SEQUENCE [LARGE SCALE GENOMIC DNA]</scope>
    <source>
        <strain evidence="5 6">SPC6</strain>
    </source>
</reference>
<proteinExistence type="inferred from homology"/>
<dbReference type="SUPFAM" id="SSF51735">
    <property type="entry name" value="NAD(P)-binding Rossmann-fold domains"/>
    <property type="match status" value="1"/>
</dbReference>
<keyword evidence="6" id="KW-1185">Reference proteome</keyword>
<evidence type="ECO:0000256" key="2">
    <source>
        <dbReference type="ARBA" id="ARBA00023002"/>
    </source>
</evidence>
<evidence type="ECO:0000259" key="4">
    <source>
        <dbReference type="Pfam" id="PF21761"/>
    </source>
</evidence>
<sequence>MTSTAAPATTTAPAPVTVIGLGPMGSAMAGAFLDRGHAVTVWNRTASRADALVERGARLAGTVEEALSAAGLIVLSLTDYDAMYAVLGGADPAALRGRVLVNLTSDTPDRAREAAAWAAERGAVQLTGGVLTPPSGIGDPASTTLYSGPREAFDAHRATLEALTAADHRGEEPGLAALLYQLNMVMFWTALSGYWQALALAGAHGLTASDLRPLALEALDLRKFVEFYTPRLDAGDHRGDVDRIAMGLASAEHVVHTVAAAGIDTALPEAVAALFRRAVEAGHGADSATRLVEVLGKPAA</sequence>
<dbReference type="eggNOG" id="COG2084">
    <property type="taxonomic scope" value="Bacteria"/>
</dbReference>
<dbReference type="Gene3D" id="1.10.1040.10">
    <property type="entry name" value="N-(1-d-carboxylethyl)-l-norvaline Dehydrogenase, domain 2"/>
    <property type="match status" value="1"/>
</dbReference>
<evidence type="ECO:0000259" key="3">
    <source>
        <dbReference type="Pfam" id="PF03446"/>
    </source>
</evidence>
<feature type="domain" description="6-phosphogluconate dehydrogenase NADP-binding" evidence="3">
    <location>
        <begin position="16"/>
        <end position="165"/>
    </location>
</feature>
<dbReference type="AlphaFoldDB" id="A0A1D3DS96"/>
<accession>A0A1D3DS96</accession>
<dbReference type="InterPro" id="IPR015815">
    <property type="entry name" value="HIBADH-related"/>
</dbReference>
<dbReference type="InterPro" id="IPR008927">
    <property type="entry name" value="6-PGluconate_DH-like_C_sf"/>
</dbReference>
<dbReference type="Pfam" id="PF21761">
    <property type="entry name" value="RedAm-like_C"/>
    <property type="match status" value="1"/>
</dbReference>
<dbReference type="STRING" id="1306406.J116_012490"/>
<dbReference type="OrthoDB" id="4029976at2"/>
<dbReference type="RefSeq" id="WP_023587410.1">
    <property type="nucleotide sequence ID" value="NZ_ASHX02000001.1"/>
</dbReference>
<dbReference type="Proteomes" id="UP000095329">
    <property type="component" value="Unassembled WGS sequence"/>
</dbReference>
<evidence type="ECO:0000256" key="1">
    <source>
        <dbReference type="ARBA" id="ARBA00009080"/>
    </source>
</evidence>
<dbReference type="PIRSF" id="PIRSF000103">
    <property type="entry name" value="HIBADH"/>
    <property type="match status" value="1"/>
</dbReference>
<dbReference type="Pfam" id="PF03446">
    <property type="entry name" value="NAD_binding_2"/>
    <property type="match status" value="1"/>
</dbReference>
<dbReference type="InterPro" id="IPR048666">
    <property type="entry name" value="RedAm-like_C"/>
</dbReference>
<gene>
    <name evidence="5" type="ORF">J116_012490</name>
</gene>
<dbReference type="SUPFAM" id="SSF48179">
    <property type="entry name" value="6-phosphogluconate dehydrogenase C-terminal domain-like"/>
    <property type="match status" value="1"/>
</dbReference>
<dbReference type="Gene3D" id="3.40.50.720">
    <property type="entry name" value="NAD(P)-binding Rossmann-like Domain"/>
    <property type="match status" value="1"/>
</dbReference>
<comment type="caution">
    <text evidence="5">The sequence shown here is derived from an EMBL/GenBank/DDBJ whole genome shotgun (WGS) entry which is preliminary data.</text>
</comment>
<name>A0A1D3DS96_9ACTN</name>
<feature type="domain" description="NADPH-dependent reductive aminase-like C-terminal" evidence="4">
    <location>
        <begin position="172"/>
        <end position="296"/>
    </location>
</feature>
<organism evidence="5 6">
    <name type="scientific">Streptomyces thermolilacinus SPC6</name>
    <dbReference type="NCBI Taxonomy" id="1306406"/>
    <lineage>
        <taxon>Bacteria</taxon>
        <taxon>Bacillati</taxon>
        <taxon>Actinomycetota</taxon>
        <taxon>Actinomycetes</taxon>
        <taxon>Kitasatosporales</taxon>
        <taxon>Streptomycetaceae</taxon>
        <taxon>Streptomyces</taxon>
    </lineage>
</organism>
<dbReference type="EMBL" id="ASHX02000001">
    <property type="protein sequence ID" value="OEJ95182.1"/>
    <property type="molecule type" value="Genomic_DNA"/>
</dbReference>
<evidence type="ECO:0000313" key="5">
    <source>
        <dbReference type="EMBL" id="OEJ95182.1"/>
    </source>
</evidence>
<dbReference type="InterPro" id="IPR036291">
    <property type="entry name" value="NAD(P)-bd_dom_sf"/>
</dbReference>
<protein>
    <submittedName>
        <fullName evidence="5">6-phosphogluconate dehydrogenase</fullName>
    </submittedName>
</protein>
<dbReference type="InterPro" id="IPR051265">
    <property type="entry name" value="HIBADH-related_NP60_sf"/>
</dbReference>